<keyword evidence="2 3" id="KW-0802">TPR repeat</keyword>
<dbReference type="GO" id="GO:0055087">
    <property type="term" value="C:Ski complex"/>
    <property type="evidence" value="ECO:0007669"/>
    <property type="project" value="InterPro"/>
</dbReference>
<accession>A0A6A6PQD9</accession>
<dbReference type="PROSITE" id="PS50005">
    <property type="entry name" value="TPR"/>
    <property type="match status" value="6"/>
</dbReference>
<feature type="repeat" description="TPR" evidence="3">
    <location>
        <begin position="438"/>
        <end position="471"/>
    </location>
</feature>
<dbReference type="EMBL" id="MU001638">
    <property type="protein sequence ID" value="KAF2481457.1"/>
    <property type="molecule type" value="Genomic_DNA"/>
</dbReference>
<feature type="repeat" description="TPR" evidence="3">
    <location>
        <begin position="996"/>
        <end position="1029"/>
    </location>
</feature>
<dbReference type="InterPro" id="IPR039226">
    <property type="entry name" value="Ski3/TTC37"/>
</dbReference>
<evidence type="ECO:0008006" key="6">
    <source>
        <dbReference type="Google" id="ProtNLM"/>
    </source>
</evidence>
<dbReference type="Pfam" id="PF13174">
    <property type="entry name" value="TPR_6"/>
    <property type="match status" value="1"/>
</dbReference>
<dbReference type="GO" id="GO:0006401">
    <property type="term" value="P:RNA catabolic process"/>
    <property type="evidence" value="ECO:0007669"/>
    <property type="project" value="InterPro"/>
</dbReference>
<dbReference type="SUPFAM" id="SSF48452">
    <property type="entry name" value="TPR-like"/>
    <property type="match status" value="4"/>
</dbReference>
<dbReference type="InterPro" id="IPR019734">
    <property type="entry name" value="TPR_rpt"/>
</dbReference>
<gene>
    <name evidence="4" type="ORF">BDY17DRAFT_301374</name>
</gene>
<reference evidence="4" key="1">
    <citation type="journal article" date="2020" name="Stud. Mycol.">
        <title>101 Dothideomycetes genomes: a test case for predicting lifestyles and emergence of pathogens.</title>
        <authorList>
            <person name="Haridas S."/>
            <person name="Albert R."/>
            <person name="Binder M."/>
            <person name="Bloem J."/>
            <person name="Labutti K."/>
            <person name="Salamov A."/>
            <person name="Andreopoulos B."/>
            <person name="Baker S."/>
            <person name="Barry K."/>
            <person name="Bills G."/>
            <person name="Bluhm B."/>
            <person name="Cannon C."/>
            <person name="Castanera R."/>
            <person name="Culley D."/>
            <person name="Daum C."/>
            <person name="Ezra D."/>
            <person name="Gonzalez J."/>
            <person name="Henrissat B."/>
            <person name="Kuo A."/>
            <person name="Liang C."/>
            <person name="Lipzen A."/>
            <person name="Lutzoni F."/>
            <person name="Magnuson J."/>
            <person name="Mondo S."/>
            <person name="Nolan M."/>
            <person name="Ohm R."/>
            <person name="Pangilinan J."/>
            <person name="Park H.-J."/>
            <person name="Ramirez L."/>
            <person name="Alfaro M."/>
            <person name="Sun H."/>
            <person name="Tritt A."/>
            <person name="Yoshinaga Y."/>
            <person name="Zwiers L.-H."/>
            <person name="Turgeon B."/>
            <person name="Goodwin S."/>
            <person name="Spatafora J."/>
            <person name="Crous P."/>
            <person name="Grigoriev I."/>
        </authorList>
    </citation>
    <scope>NUCLEOTIDE SEQUENCE</scope>
    <source>
        <strain evidence="4">CBS 113389</strain>
    </source>
</reference>
<dbReference type="Pfam" id="PF18833">
    <property type="entry name" value="TPR_22"/>
    <property type="match status" value="1"/>
</dbReference>
<dbReference type="Pfam" id="PF13432">
    <property type="entry name" value="TPR_16"/>
    <property type="match status" value="2"/>
</dbReference>
<name>A0A6A6PQD9_9PEZI</name>
<feature type="repeat" description="TPR" evidence="3">
    <location>
        <begin position="710"/>
        <end position="743"/>
    </location>
</feature>
<dbReference type="GeneID" id="54475230"/>
<keyword evidence="5" id="KW-1185">Reference proteome</keyword>
<dbReference type="SMART" id="SM00028">
    <property type="entry name" value="TPR"/>
    <property type="match status" value="12"/>
</dbReference>
<keyword evidence="1" id="KW-0677">Repeat</keyword>
<dbReference type="OrthoDB" id="421075at2759"/>
<feature type="repeat" description="TPR" evidence="3">
    <location>
        <begin position="634"/>
        <end position="667"/>
    </location>
</feature>
<dbReference type="InterPro" id="IPR040962">
    <property type="entry name" value="TPR_22"/>
</dbReference>
<evidence type="ECO:0000313" key="5">
    <source>
        <dbReference type="Proteomes" id="UP000799767"/>
    </source>
</evidence>
<feature type="repeat" description="TPR" evidence="3">
    <location>
        <begin position="668"/>
        <end position="701"/>
    </location>
</feature>
<dbReference type="InterPro" id="IPR011990">
    <property type="entry name" value="TPR-like_helical_dom_sf"/>
</dbReference>
<protein>
    <recommendedName>
        <fullName evidence="6">TPR-like protein</fullName>
    </recommendedName>
</protein>
<evidence type="ECO:0000256" key="3">
    <source>
        <dbReference type="PROSITE-ProRule" id="PRU00339"/>
    </source>
</evidence>
<organism evidence="4 5">
    <name type="scientific">Neohortaea acidophila</name>
    <dbReference type="NCBI Taxonomy" id="245834"/>
    <lineage>
        <taxon>Eukaryota</taxon>
        <taxon>Fungi</taxon>
        <taxon>Dikarya</taxon>
        <taxon>Ascomycota</taxon>
        <taxon>Pezizomycotina</taxon>
        <taxon>Dothideomycetes</taxon>
        <taxon>Dothideomycetidae</taxon>
        <taxon>Mycosphaerellales</taxon>
        <taxon>Teratosphaeriaceae</taxon>
        <taxon>Neohortaea</taxon>
    </lineage>
</organism>
<evidence type="ECO:0000313" key="4">
    <source>
        <dbReference type="EMBL" id="KAF2481457.1"/>
    </source>
</evidence>
<evidence type="ECO:0000256" key="1">
    <source>
        <dbReference type="ARBA" id="ARBA00022737"/>
    </source>
</evidence>
<sequence>MSTKTALKAAKAALDAGDQDKAIAEAQKVLSSDPQNYFARLFLARAYELQGNPDEAASTYDAAAKSKPDDSQAWLGLCSVYESQNSQRVDEYREAVIKVALLFAKADDLHRSQTAIDKFISFAKKHGSKAQYKRALKCLLPGTPIYEYLEGRLPHPSQTYIRLADMTETEEAQRIKQEIANRRTRIGAKLGQVTTDVKREVYSESNLSRIYQDIIDWTTADDVRRQYEEKLLERAYDILVNCPPEAKANQLDTVLTLAEGMVIIHHEFKLAWDLVLESRDLGDLQQLDSNVLYEYTALFPSSGLGKVLEGWLTSEISPFPIQEQSKDGDEIAKPLAPEDRLLVMTEGLAETEASPLAHRLVAHYLLHLEEHESAADTSRKGLQAVATESLKMGLSMQNTKDALNSVLATSLVYHQAPRHHVEARRLFEDILQRKPKWTPALIGLGLILEENEEYDRAIDFLSQAHREEPSNVQVGTELAWCRAQNGSYAEAQQELEAYLPDLSANNPRSRELRAQVLYRIGVCIWQLDSSKTARKSRTGAYASFLSAIKTNANFAPAYTSLGIYYTDYSKDRKRGRQCFQKAFELSPNETVAAERLAQSFADQGDWEIVEVIAQRVVDTGRAKPPPGSKRKGLSWPYSALGVVQMNRQEYQLAITSFLAALRINPDDYQSYVGLGESYHNSGRYNSALRTFNHALNLRGQDGVSLAGETWFAEYMLANVYRELGEYDEAITGLRNVLKPRPHEFGVLTSLLQTLVEKAWRCLETGLFGQAIAESRNAIHIAVDIVSEHPSSFNMWKAVGDACVVFSWVQSDDAKFPTDELRQLLHISLDDSSFRALAEVDSVTLKTFATDGDEKQTSNLSAAIVAGILAFKRAIDCCTHDPHAQAVAWYNLGWAEQRAYSYSTASSGRQYLKAAVRCFKRAIELEAGNSEFWNALGVVTSSLNPKVAQHSLIRSLHLNEMNARVWTNLGVLYLSQNDHELAHQAFGRAQSTDPTYAHAWLGEGLIALLLGDSHEALSHFTHALEIAESSSLITKRQYAVSIFDHLLATPTASNDLTTLIQPIFALEQLSRQAPADLPYKHLSALFLERVGNHEAATAALTSLCIEAEAEYEVNESLPSLARFAHAKCDLARNLLATGDFEAAADNAETALDLSADAENSGLEASARTKLRLSAHLTAGSAFHYLQKHKDAIGMFRSAIQESNADPDVVCSLVQILWAHGGEDEKTVAREQLFECVESWPEHVRSVTLLGAISALEDDAESMAAVEDDLVTLRTKHGLTMSERGEIENLLAACAALSVDSPADGDVRALAEAQAAIALHPDGTHAWSKLAELSGDVYASRMALKTAQKTVPPWGDVQAEGLATAFAGVGTISDAQRSLVLAPWLRDGRDALHEALSGSI</sequence>
<dbReference type="PANTHER" id="PTHR15704">
    <property type="entry name" value="SUPERKILLER 3 PROTEIN-RELATED"/>
    <property type="match status" value="1"/>
</dbReference>
<dbReference type="Proteomes" id="UP000799767">
    <property type="component" value="Unassembled WGS sequence"/>
</dbReference>
<dbReference type="PANTHER" id="PTHR15704:SF7">
    <property type="entry name" value="SUPERKILLER COMPLEX PROTEIN 3"/>
    <property type="match status" value="1"/>
</dbReference>
<proteinExistence type="predicted"/>
<feature type="repeat" description="TPR" evidence="3">
    <location>
        <begin position="962"/>
        <end position="995"/>
    </location>
</feature>
<dbReference type="Gene3D" id="1.25.40.10">
    <property type="entry name" value="Tetratricopeptide repeat domain"/>
    <property type="match status" value="4"/>
</dbReference>
<dbReference type="Pfam" id="PF14559">
    <property type="entry name" value="TPR_19"/>
    <property type="match status" value="2"/>
</dbReference>
<evidence type="ECO:0000256" key="2">
    <source>
        <dbReference type="ARBA" id="ARBA00022803"/>
    </source>
</evidence>
<dbReference type="RefSeq" id="XP_033588027.1">
    <property type="nucleotide sequence ID" value="XM_033734228.1"/>
</dbReference>